<dbReference type="GO" id="GO:0051301">
    <property type="term" value="P:cell division"/>
    <property type="evidence" value="ECO:0007669"/>
    <property type="project" value="UniProtKB-KW"/>
</dbReference>
<dbReference type="AlphaFoldDB" id="A0A6I8N3H5"/>
<proteinExistence type="predicted"/>
<evidence type="ECO:0000256" key="8">
    <source>
        <dbReference type="ARBA" id="ARBA00022833"/>
    </source>
</evidence>
<dbReference type="PROSITE" id="PS51793">
    <property type="entry name" value="MIS18"/>
    <property type="match status" value="1"/>
</dbReference>
<evidence type="ECO:0000313" key="14">
    <source>
        <dbReference type="Ensembl" id="ENSOANP00000035644.1"/>
    </source>
</evidence>
<dbReference type="PANTHER" id="PTHR16431:SF3">
    <property type="entry name" value="PROTEIN MIS18-BETA"/>
    <property type="match status" value="1"/>
</dbReference>
<dbReference type="GO" id="GO:0005634">
    <property type="term" value="C:nucleus"/>
    <property type="evidence" value="ECO:0000318"/>
    <property type="project" value="GO_Central"/>
</dbReference>
<dbReference type="Proteomes" id="UP000002279">
    <property type="component" value="Unplaced"/>
</dbReference>
<evidence type="ECO:0000256" key="3">
    <source>
        <dbReference type="ARBA" id="ARBA00004584"/>
    </source>
</evidence>
<dbReference type="InterPro" id="IPR034752">
    <property type="entry name" value="Mis18"/>
</dbReference>
<keyword evidence="15" id="KW-1185">Reference proteome</keyword>
<dbReference type="GO" id="GO:0034080">
    <property type="term" value="P:CENP-A containing chromatin assembly"/>
    <property type="evidence" value="ECO:0000318"/>
    <property type="project" value="GO_Central"/>
</dbReference>
<evidence type="ECO:0000256" key="4">
    <source>
        <dbReference type="ARBA" id="ARBA00022454"/>
    </source>
</evidence>
<evidence type="ECO:0000259" key="13">
    <source>
        <dbReference type="PROSITE" id="PS51793"/>
    </source>
</evidence>
<protein>
    <recommendedName>
        <fullName evidence="13">Mis18 domain-containing protein</fullName>
    </recommendedName>
</protein>
<dbReference type="Ensembl" id="ENSOANT00000067965.1">
    <property type="protein sequence ID" value="ENSOANP00000035644.1"/>
    <property type="gene ID" value="ENSOANG00000044503.1"/>
</dbReference>
<keyword evidence="5" id="KW-0132">Cell division</keyword>
<reference evidence="14" key="1">
    <citation type="submission" date="2025-08" db="UniProtKB">
        <authorList>
            <consortium name="Ensembl"/>
        </authorList>
    </citation>
    <scope>IDENTIFICATION</scope>
    <source>
        <strain evidence="14">Glennie</strain>
    </source>
</reference>
<organism evidence="14 15">
    <name type="scientific">Ornithorhynchus anatinus</name>
    <name type="common">Duckbill platypus</name>
    <dbReference type="NCBI Taxonomy" id="9258"/>
    <lineage>
        <taxon>Eukaryota</taxon>
        <taxon>Metazoa</taxon>
        <taxon>Chordata</taxon>
        <taxon>Craniata</taxon>
        <taxon>Vertebrata</taxon>
        <taxon>Euteleostomi</taxon>
        <taxon>Mammalia</taxon>
        <taxon>Monotremata</taxon>
        <taxon>Ornithorhynchidae</taxon>
        <taxon>Ornithorhynchus</taxon>
    </lineage>
</organism>
<evidence type="ECO:0000256" key="6">
    <source>
        <dbReference type="ARBA" id="ARBA00022723"/>
    </source>
</evidence>
<evidence type="ECO:0000256" key="2">
    <source>
        <dbReference type="ARBA" id="ARBA00004123"/>
    </source>
</evidence>
<evidence type="ECO:0000256" key="9">
    <source>
        <dbReference type="ARBA" id="ARBA00023242"/>
    </source>
</evidence>
<dbReference type="Bgee" id="ENSOANG00000044503">
    <property type="expression patterns" value="Expressed in fibroblast and 5 other cell types or tissues"/>
</dbReference>
<dbReference type="Pfam" id="PF03226">
    <property type="entry name" value="Yippee-Mis18"/>
    <property type="match status" value="1"/>
</dbReference>
<evidence type="ECO:0000256" key="1">
    <source>
        <dbReference type="ARBA" id="ARBA00003694"/>
    </source>
</evidence>
<dbReference type="InterPro" id="IPR004910">
    <property type="entry name" value="Yippee/Mis18/Cereblon"/>
</dbReference>
<comment type="subcellular location">
    <subcellularLocation>
        <location evidence="3">Chromosome</location>
        <location evidence="3">Centromere</location>
    </subcellularLocation>
    <subcellularLocation>
        <location evidence="2">Nucleus</location>
    </subcellularLocation>
</comment>
<keyword evidence="10" id="KW-0131">Cell cycle</keyword>
<evidence type="ECO:0000256" key="5">
    <source>
        <dbReference type="ARBA" id="ARBA00022618"/>
    </source>
</evidence>
<dbReference type="InParanoid" id="A0A6I8N3H5"/>
<keyword evidence="4" id="KW-0158">Chromosome</keyword>
<sequence>MSSTPPRPAPRSRLRPGALRSRPRPGSSPVSPPEGRRGGVPGEGPPAPAPRLPTENQGSRGGLPETRVFNRSVFPGVTHDVVLEESLLVGIEGALTGSTYHRLSCRSCKLGLGFHLYSSSAALASWRGLFCLAKDKIVCYLLETKCTVEASEMTFPTVDIGENIEKVKFLNDVLPPPCVCSPAAKRLRNGGRAGGGPADFHPGPRMLCVTTTGKNKPSGPEGVAPEKFQPGKNLGGTPVGVGIDGLYISRSFIEPFLDAEHRTRRWGEHDITDPFPAHLGLRSQVLWGQGTRLPICQSRHPSSVVFIERPPCAEHCTEGLGEDNRVGRPRPLPKTV</sequence>
<keyword evidence="6" id="KW-0479">Metal-binding</keyword>
<feature type="domain" description="Mis18" evidence="13">
    <location>
        <begin position="1"/>
        <end position="142"/>
    </location>
</feature>
<keyword evidence="8" id="KW-0862">Zinc</keyword>
<evidence type="ECO:0000256" key="10">
    <source>
        <dbReference type="ARBA" id="ARBA00023306"/>
    </source>
</evidence>
<name>A0A6I8N3H5_ORNAN</name>
<accession>A0A6I8N3H5</accession>
<evidence type="ECO:0000256" key="12">
    <source>
        <dbReference type="SAM" id="MobiDB-lite"/>
    </source>
</evidence>
<dbReference type="GO" id="GO:0000785">
    <property type="term" value="C:chromatin"/>
    <property type="evidence" value="ECO:0000318"/>
    <property type="project" value="GO_Central"/>
</dbReference>
<evidence type="ECO:0000256" key="11">
    <source>
        <dbReference type="ARBA" id="ARBA00023328"/>
    </source>
</evidence>
<dbReference type="GO" id="GO:0046872">
    <property type="term" value="F:metal ion binding"/>
    <property type="evidence" value="ECO:0007669"/>
    <property type="project" value="UniProtKB-KW"/>
</dbReference>
<dbReference type="GeneTree" id="ENSGT00940000154267"/>
<feature type="region of interest" description="Disordered" evidence="12">
    <location>
        <begin position="1"/>
        <end position="66"/>
    </location>
</feature>
<keyword evidence="11" id="KW-0137">Centromere</keyword>
<comment type="function">
    <text evidence="1">Required for recruitment of CENPA to centromeres and normal chromosome segregation during mitosis.</text>
</comment>
<keyword evidence="7" id="KW-0498">Mitosis</keyword>
<evidence type="ECO:0000313" key="15">
    <source>
        <dbReference type="Proteomes" id="UP000002279"/>
    </source>
</evidence>
<keyword evidence="9" id="KW-0539">Nucleus</keyword>
<dbReference type="GO" id="GO:0000775">
    <property type="term" value="C:chromosome, centromeric region"/>
    <property type="evidence" value="ECO:0000318"/>
    <property type="project" value="GO_Central"/>
</dbReference>
<dbReference type="GO" id="GO:0007059">
    <property type="term" value="P:chromosome segregation"/>
    <property type="evidence" value="ECO:0000318"/>
    <property type="project" value="GO_Central"/>
</dbReference>
<evidence type="ECO:0000256" key="7">
    <source>
        <dbReference type="ARBA" id="ARBA00022776"/>
    </source>
</evidence>
<reference evidence="14" key="2">
    <citation type="submission" date="2025-09" db="UniProtKB">
        <authorList>
            <consortium name="Ensembl"/>
        </authorList>
    </citation>
    <scope>IDENTIFICATION</scope>
    <source>
        <strain evidence="14">Glennie</strain>
    </source>
</reference>
<feature type="compositionally biased region" description="Low complexity" evidence="12">
    <location>
        <begin position="15"/>
        <end position="29"/>
    </location>
</feature>
<dbReference type="PANTHER" id="PTHR16431">
    <property type="entry name" value="NEUROGENIC PROTEIN MASTERMIND"/>
    <property type="match status" value="1"/>
</dbReference>